<reference evidence="2" key="1">
    <citation type="journal article" date="2014" name="Int. J. Syst. Evol. Microbiol.">
        <title>Complete genome sequence of Corynebacterium casei LMG S-19264T (=DSM 44701T), isolated from a smear-ripened cheese.</title>
        <authorList>
            <consortium name="US DOE Joint Genome Institute (JGI-PGF)"/>
            <person name="Walter F."/>
            <person name="Albersmeier A."/>
            <person name="Kalinowski J."/>
            <person name="Ruckert C."/>
        </authorList>
    </citation>
    <scope>NUCLEOTIDE SEQUENCE</scope>
    <source>
        <strain evidence="2">JCM 15325</strain>
    </source>
</reference>
<evidence type="ECO:0000313" key="3">
    <source>
        <dbReference type="Proteomes" id="UP000654670"/>
    </source>
</evidence>
<dbReference type="AlphaFoldDB" id="A0A917W1S7"/>
<dbReference type="Pfam" id="PF00583">
    <property type="entry name" value="Acetyltransf_1"/>
    <property type="match status" value="1"/>
</dbReference>
<evidence type="ECO:0000313" key="2">
    <source>
        <dbReference type="EMBL" id="GGL50940.1"/>
    </source>
</evidence>
<dbReference type="Proteomes" id="UP000654670">
    <property type="component" value="Unassembled WGS sequence"/>
</dbReference>
<reference evidence="2" key="2">
    <citation type="submission" date="2020-09" db="EMBL/GenBank/DDBJ databases">
        <authorList>
            <person name="Sun Q."/>
            <person name="Ohkuma M."/>
        </authorList>
    </citation>
    <scope>NUCLEOTIDE SEQUENCE</scope>
    <source>
        <strain evidence="2">JCM 15325</strain>
    </source>
</reference>
<evidence type="ECO:0000259" key="1">
    <source>
        <dbReference type="PROSITE" id="PS51186"/>
    </source>
</evidence>
<dbReference type="EMBL" id="BMOK01000005">
    <property type="protein sequence ID" value="GGL50940.1"/>
    <property type="molecule type" value="Genomic_DNA"/>
</dbReference>
<accession>A0A917W1S7</accession>
<organism evidence="2 3">
    <name type="scientific">Sporolactobacillus putidus</name>
    <dbReference type="NCBI Taxonomy" id="492735"/>
    <lineage>
        <taxon>Bacteria</taxon>
        <taxon>Bacillati</taxon>
        <taxon>Bacillota</taxon>
        <taxon>Bacilli</taxon>
        <taxon>Bacillales</taxon>
        <taxon>Sporolactobacillaceae</taxon>
        <taxon>Sporolactobacillus</taxon>
    </lineage>
</organism>
<feature type="domain" description="N-acetyltransferase" evidence="1">
    <location>
        <begin position="3"/>
        <end position="173"/>
    </location>
</feature>
<sequence>MATYLRKTIDKDLPEISKMIESAKLLLKANGINQWQDGYPDEATLHSDMKQQVSYVLIIDGQIAGTGVILNKKDPSYEEIEEGSWTVSDKPVYRSIHRIAMSPDFRGRHLSSTLIGYLITAAGLMGSSDIRIDTHPDNHAMQRVIQKAGFDYRGIIYLNKPDGKRWAYQLLLS</sequence>
<dbReference type="InterPro" id="IPR000182">
    <property type="entry name" value="GNAT_dom"/>
</dbReference>
<dbReference type="PROSITE" id="PS51186">
    <property type="entry name" value="GNAT"/>
    <property type="match status" value="1"/>
</dbReference>
<protein>
    <submittedName>
        <fullName evidence="2">N-acetyltransferase</fullName>
    </submittedName>
</protein>
<name>A0A917W1S7_9BACL</name>
<dbReference type="InterPro" id="IPR016181">
    <property type="entry name" value="Acyl_CoA_acyltransferase"/>
</dbReference>
<proteinExistence type="predicted"/>
<dbReference type="CDD" id="cd04301">
    <property type="entry name" value="NAT_SF"/>
    <property type="match status" value="1"/>
</dbReference>
<comment type="caution">
    <text evidence="2">The sequence shown here is derived from an EMBL/GenBank/DDBJ whole genome shotgun (WGS) entry which is preliminary data.</text>
</comment>
<dbReference type="SUPFAM" id="SSF55729">
    <property type="entry name" value="Acyl-CoA N-acyltransferases (Nat)"/>
    <property type="match status" value="1"/>
</dbReference>
<dbReference type="Gene3D" id="3.40.630.30">
    <property type="match status" value="1"/>
</dbReference>
<keyword evidence="3" id="KW-1185">Reference proteome</keyword>
<gene>
    <name evidence="2" type="ORF">GCM10007968_13970</name>
</gene>
<dbReference type="RefSeq" id="WP_229727508.1">
    <property type="nucleotide sequence ID" value="NZ_BMOK01000005.1"/>
</dbReference>
<dbReference type="GO" id="GO:0016747">
    <property type="term" value="F:acyltransferase activity, transferring groups other than amino-acyl groups"/>
    <property type="evidence" value="ECO:0007669"/>
    <property type="project" value="InterPro"/>
</dbReference>